<feature type="domain" description="SLH" evidence="2">
    <location>
        <begin position="703"/>
        <end position="764"/>
    </location>
</feature>
<dbReference type="Pfam" id="PF16244">
    <property type="entry name" value="DUF4901"/>
    <property type="match status" value="2"/>
</dbReference>
<dbReference type="RefSeq" id="WP_197661638.1">
    <property type="nucleotide sequence ID" value="NZ_JAEAGR010000011.1"/>
</dbReference>
<proteinExistence type="predicted"/>
<reference evidence="3" key="1">
    <citation type="submission" date="2020-12" db="EMBL/GenBank/DDBJ databases">
        <title>M. sibirica DSM 26468T genome.</title>
        <authorList>
            <person name="Thieme N."/>
            <person name="Rettenmaier R."/>
            <person name="Zverlov V."/>
            <person name="Liebl W."/>
        </authorList>
    </citation>
    <scope>NUCLEOTIDE SEQUENCE</scope>
    <source>
        <strain evidence="3">DSM 26468</strain>
    </source>
</reference>
<name>A0A8J7HCY3_9FIRM</name>
<keyword evidence="4" id="KW-1185">Reference proteome</keyword>
<sequence>MKKAITLLLSGVILATSIPAGNSRADMMATNEIVADSDISILPMPEKPSRGALDPSQDALEAAIKAVKGKITIPKEYSEFDYYFYGSTSYADTYWNLTWRNPKDSSYIQVSCDKNNHITHYSKYDYSAKSTGIPKYLKKELKSTADQFIKQIAPQISSKVEYLDANYESIYSGTYNYSYQRKENGVSFPDNKVNVSVNSVSGEVMSASVQWLYDVTIPKADTKLTKEEAAKIIGENLKMELVYRTDYYRIYDSNKKDYVQKAYLVYEPNPGYISVDAKTGKVYLTRSEWIDKTRYAGSGDYEKEEAVNDMAKTASDVLTEEEIAKINELEELITKDKAIEKVTKNSYLYIDKNLMSYNAYLNKSYNGNKEANYVWNIELRDPRPVDYDKDSKYYRAYANAQVDAKTGKILSFKASLDSNYNDKNGTWNEVKIKYNKEESQTKLESFLKSQIKDRFTNSKLVTISDDYVAFYKNDEPVYGGYQYKYNRVNEGVIYPYDHIYGAVDGVSGKIYSYRSSWNDNVVFESPKGAMSSEKAFEHYISKEGYQLVYEVNEINIYDPSYKGESRYYDDSEAYSMKYEVRLVYRPDVNPALISPFTGEQLTYDGKVYKKIKPYSYLDVADTRENREILLLSDMNIGFEGEYFYPEKEITEAELIGLMEKVGYGYYTEEDKATENKVTNEELAKSFIQRLGLEKIAAINGIYNTGYHDQSEIRSDAIGAVALAKGLGLMTGDNNNYFYPKKYVTRKEAVHLILNFIKVQRDGIY</sequence>
<gene>
    <name evidence="3" type="ORF">I5677_11015</name>
</gene>
<keyword evidence="1" id="KW-0677">Repeat</keyword>
<evidence type="ECO:0000259" key="2">
    <source>
        <dbReference type="PROSITE" id="PS51272"/>
    </source>
</evidence>
<dbReference type="AlphaFoldDB" id="A0A8J7HCY3"/>
<evidence type="ECO:0000313" key="3">
    <source>
        <dbReference type="EMBL" id="MBH1941422.1"/>
    </source>
</evidence>
<evidence type="ECO:0000256" key="1">
    <source>
        <dbReference type="ARBA" id="ARBA00022737"/>
    </source>
</evidence>
<accession>A0A8J7HCY3</accession>
<comment type="caution">
    <text evidence="3">The sequence shown here is derived from an EMBL/GenBank/DDBJ whole genome shotgun (WGS) entry which is preliminary data.</text>
</comment>
<dbReference type="Pfam" id="PF00395">
    <property type="entry name" value="SLH"/>
    <property type="match status" value="1"/>
</dbReference>
<organism evidence="3 4">
    <name type="scientific">Mobilitalea sibirica</name>
    <dbReference type="NCBI Taxonomy" id="1462919"/>
    <lineage>
        <taxon>Bacteria</taxon>
        <taxon>Bacillati</taxon>
        <taxon>Bacillota</taxon>
        <taxon>Clostridia</taxon>
        <taxon>Lachnospirales</taxon>
        <taxon>Lachnospiraceae</taxon>
        <taxon>Mobilitalea</taxon>
    </lineage>
</organism>
<dbReference type="PROSITE" id="PS51272">
    <property type="entry name" value="SLH"/>
    <property type="match status" value="1"/>
</dbReference>
<dbReference type="Proteomes" id="UP000623269">
    <property type="component" value="Unassembled WGS sequence"/>
</dbReference>
<dbReference type="EMBL" id="JAEAGR010000011">
    <property type="protein sequence ID" value="MBH1941422.1"/>
    <property type="molecule type" value="Genomic_DNA"/>
</dbReference>
<dbReference type="InterPro" id="IPR001119">
    <property type="entry name" value="SLH_dom"/>
</dbReference>
<dbReference type="InterPro" id="IPR032599">
    <property type="entry name" value="YcdB/YcdC_rep_domain"/>
</dbReference>
<evidence type="ECO:0000313" key="4">
    <source>
        <dbReference type="Proteomes" id="UP000623269"/>
    </source>
</evidence>
<protein>
    <submittedName>
        <fullName evidence="3">S-layer homology domain-containing protein</fullName>
    </submittedName>
</protein>